<accession>A0A2N0D9X1</accession>
<comment type="caution">
    <text evidence="2">The sequence shown here is derived from an EMBL/GenBank/DDBJ whole genome shotgun (WGS) entry which is preliminary data.</text>
</comment>
<reference evidence="2 3" key="1">
    <citation type="submission" date="2017-11" db="EMBL/GenBank/DDBJ databases">
        <authorList>
            <person name="Han C.G."/>
        </authorList>
    </citation>
    <scope>NUCLEOTIDE SEQUENCE [LARGE SCALE GENOMIC DNA]</scope>
    <source>
        <strain evidence="2 3">HCNT1</strain>
    </source>
</reference>
<sequence length="95" mass="10547">MSSDIYIPYDRRAELDGTWTVFDVVTGYPAMLGCKQLTELTEKNAAELTDMLNRIPVRDRWRLPRQATQGLPPRTHGVDLGPNSPGSAPQPKPGL</sequence>
<dbReference type="Proteomes" id="UP000232164">
    <property type="component" value="Unassembled WGS sequence"/>
</dbReference>
<gene>
    <name evidence="2" type="ORF">CWR43_12485</name>
</gene>
<dbReference type="AlphaFoldDB" id="A0A2N0D9X1"/>
<organism evidence="2 3">
    <name type="scientific">Rhizobium sullae</name>
    <name type="common">Rhizobium hedysari</name>
    <dbReference type="NCBI Taxonomy" id="50338"/>
    <lineage>
        <taxon>Bacteria</taxon>
        <taxon>Pseudomonadati</taxon>
        <taxon>Pseudomonadota</taxon>
        <taxon>Alphaproteobacteria</taxon>
        <taxon>Hyphomicrobiales</taxon>
        <taxon>Rhizobiaceae</taxon>
        <taxon>Rhizobium/Agrobacterium group</taxon>
        <taxon>Rhizobium</taxon>
    </lineage>
</organism>
<reference evidence="2 3" key="2">
    <citation type="submission" date="2017-12" db="EMBL/GenBank/DDBJ databases">
        <title>Genome sequence of Rhizobium sullae HCNT1 isolated from Sulla coronaria nodules and featuring peculiar denitrification phenotypes.</title>
        <authorList>
            <person name="De Diego-Diaz B."/>
            <person name="Treu L."/>
            <person name="Campanaro S."/>
            <person name="Da Silva Duarte V."/>
            <person name="Basaglia M."/>
            <person name="Favaro L."/>
            <person name="Casella S."/>
            <person name="Squartini A."/>
        </authorList>
    </citation>
    <scope>NUCLEOTIDE SEQUENCE [LARGE SCALE GENOMIC DNA]</scope>
    <source>
        <strain evidence="2 3">HCNT1</strain>
    </source>
</reference>
<protein>
    <submittedName>
        <fullName evidence="2">Uncharacterized protein</fullName>
    </submittedName>
</protein>
<evidence type="ECO:0000313" key="2">
    <source>
        <dbReference type="EMBL" id="PKA42903.1"/>
    </source>
</evidence>
<evidence type="ECO:0000313" key="3">
    <source>
        <dbReference type="Proteomes" id="UP000232164"/>
    </source>
</evidence>
<feature type="region of interest" description="Disordered" evidence="1">
    <location>
        <begin position="63"/>
        <end position="95"/>
    </location>
</feature>
<evidence type="ECO:0000256" key="1">
    <source>
        <dbReference type="SAM" id="MobiDB-lite"/>
    </source>
</evidence>
<dbReference type="EMBL" id="PIQN01000008">
    <property type="protein sequence ID" value="PKA42903.1"/>
    <property type="molecule type" value="Genomic_DNA"/>
</dbReference>
<proteinExistence type="predicted"/>
<name>A0A2N0D9X1_RHISU</name>